<keyword evidence="3" id="KW-1185">Reference proteome</keyword>
<accession>A0A7T0LKM3</accession>
<dbReference type="InterPro" id="IPR016064">
    <property type="entry name" value="NAD/diacylglycerol_kinase_sf"/>
</dbReference>
<evidence type="ECO:0000313" key="3">
    <source>
        <dbReference type="Proteomes" id="UP000594637"/>
    </source>
</evidence>
<keyword evidence="2" id="KW-0418">Kinase</keyword>
<dbReference type="InterPro" id="IPR017438">
    <property type="entry name" value="ATP-NAD_kinase_N"/>
</dbReference>
<dbReference type="PROSITE" id="PS50146">
    <property type="entry name" value="DAGK"/>
    <property type="match status" value="1"/>
</dbReference>
<dbReference type="Pfam" id="PF00781">
    <property type="entry name" value="DAGK_cat"/>
    <property type="match status" value="1"/>
</dbReference>
<dbReference type="Gene3D" id="3.40.50.10330">
    <property type="entry name" value="Probable inorganic polyphosphate/atp-NAD kinase, domain 1"/>
    <property type="match status" value="1"/>
</dbReference>
<keyword evidence="2" id="KW-0808">Transferase</keyword>
<proteinExistence type="predicted"/>
<dbReference type="Gene3D" id="2.60.200.40">
    <property type="match status" value="1"/>
</dbReference>
<protein>
    <submittedName>
        <fullName evidence="2">Diacylglycerol kinase</fullName>
    </submittedName>
</protein>
<organism evidence="2 3">
    <name type="scientific">Actinomyces respiraculi</name>
    <dbReference type="NCBI Taxonomy" id="2744574"/>
    <lineage>
        <taxon>Bacteria</taxon>
        <taxon>Bacillati</taxon>
        <taxon>Actinomycetota</taxon>
        <taxon>Actinomycetes</taxon>
        <taxon>Actinomycetales</taxon>
        <taxon>Actinomycetaceae</taxon>
        <taxon>Actinomyces</taxon>
    </lineage>
</organism>
<dbReference type="GO" id="GO:0016301">
    <property type="term" value="F:kinase activity"/>
    <property type="evidence" value="ECO:0007669"/>
    <property type="project" value="UniProtKB-KW"/>
</dbReference>
<sequence length="353" mass="36742">MTQGTRDEAPLACVVLNPSKPAVTPALCSHLADALEAAGYRGPLWLETSRTQTGTAQARQCVASGARLVLAVGGDGTLRSVAAGLAGTDTVLGIIALGTANLAARNLGLRVGSLDALIATALHARPRVVDLSWVSTDPSDADLADLFEEPPGGWARPSLGHEHACLVVAGIGFDADLVASTRPDLKARLKWGAYALAAFENLSSPRMDLVVSIGEEVGGPGRAEVVSPRRHLERLNARTLLVANGGRLPAGIVLLREAAMDDGVLDVAAIDTVGGIVGWTSLARQVLPPYAATYTPSERALGRVVLRRGRDVVVRTATPALVQVDGDLLPPTRSLRVRLQPAAVRVSLPEGAH</sequence>
<reference evidence="2 3" key="1">
    <citation type="submission" date="2020-11" db="EMBL/GenBank/DDBJ databases">
        <title>Actinomyces sp. ZJ750.</title>
        <authorList>
            <person name="Zhou J."/>
        </authorList>
    </citation>
    <scope>NUCLEOTIDE SEQUENCE [LARGE SCALE GENOMIC DNA]</scope>
    <source>
        <strain evidence="2 3">ZJ750</strain>
    </source>
</reference>
<dbReference type="InterPro" id="IPR001206">
    <property type="entry name" value="Diacylglycerol_kinase_cat_dom"/>
</dbReference>
<dbReference type="InterPro" id="IPR045540">
    <property type="entry name" value="YegS/DAGK_C"/>
</dbReference>
<dbReference type="RefSeq" id="WP_166857580.1">
    <property type="nucleotide sequence ID" value="NZ_CP063989.1"/>
</dbReference>
<name>A0A7T0LKM3_9ACTO</name>
<evidence type="ECO:0000259" key="1">
    <source>
        <dbReference type="PROSITE" id="PS50146"/>
    </source>
</evidence>
<dbReference type="SUPFAM" id="SSF111331">
    <property type="entry name" value="NAD kinase/diacylglycerol kinase-like"/>
    <property type="match status" value="1"/>
</dbReference>
<feature type="domain" description="DAGKc" evidence="1">
    <location>
        <begin position="7"/>
        <end position="138"/>
    </location>
</feature>
<gene>
    <name evidence="2" type="ORF">ID810_00425</name>
</gene>
<dbReference type="Pfam" id="PF19279">
    <property type="entry name" value="YegS_C"/>
    <property type="match status" value="1"/>
</dbReference>
<evidence type="ECO:0000313" key="2">
    <source>
        <dbReference type="EMBL" id="QPL05506.1"/>
    </source>
</evidence>
<dbReference type="AlphaFoldDB" id="A0A7T0LKM3"/>
<dbReference type="EMBL" id="CP063989">
    <property type="protein sequence ID" value="QPL05506.1"/>
    <property type="molecule type" value="Genomic_DNA"/>
</dbReference>
<dbReference type="KEGG" id="arep:ID810_00425"/>
<dbReference type="Proteomes" id="UP000594637">
    <property type="component" value="Chromosome"/>
</dbReference>